<reference evidence="5 6" key="1">
    <citation type="submission" date="2016-06" db="EMBL/GenBank/DDBJ databases">
        <title>Comparative genomics of the ectomycorrhizal sister species Rhizopogon vinicolor and Rhizopogon vesiculosus (Basidiomycota: Boletales) reveals a divergence of the mating type B locus.</title>
        <authorList>
            <consortium name="DOE Joint Genome Institute"/>
            <person name="Mujic A.B."/>
            <person name="Kuo A."/>
            <person name="Tritt A."/>
            <person name="Lipzen A."/>
            <person name="Chen C."/>
            <person name="Johnson J."/>
            <person name="Sharma A."/>
            <person name="Barry K."/>
            <person name="Grigoriev I.V."/>
            <person name="Spatafora J.W."/>
        </authorList>
    </citation>
    <scope>NUCLEOTIDE SEQUENCE [LARGE SCALE GENOMIC DNA]</scope>
    <source>
        <strain evidence="5 6">AM-OR11-026</strain>
    </source>
</reference>
<feature type="domain" description="Zn(2)-C6 fungal-type" evidence="4">
    <location>
        <begin position="28"/>
        <end position="61"/>
    </location>
</feature>
<proteinExistence type="predicted"/>
<dbReference type="GO" id="GO:0003677">
    <property type="term" value="F:DNA binding"/>
    <property type="evidence" value="ECO:0007669"/>
    <property type="project" value="InterPro"/>
</dbReference>
<feature type="compositionally biased region" description="Polar residues" evidence="3">
    <location>
        <begin position="707"/>
        <end position="716"/>
    </location>
</feature>
<dbReference type="OrthoDB" id="4456959at2759"/>
<dbReference type="PROSITE" id="PS00463">
    <property type="entry name" value="ZN2_CY6_FUNGAL_1"/>
    <property type="match status" value="1"/>
</dbReference>
<dbReference type="Pfam" id="PF00172">
    <property type="entry name" value="Zn_clus"/>
    <property type="match status" value="1"/>
</dbReference>
<evidence type="ECO:0000313" key="6">
    <source>
        <dbReference type="Proteomes" id="UP000092154"/>
    </source>
</evidence>
<protein>
    <recommendedName>
        <fullName evidence="4">Zn(2)-C6 fungal-type domain-containing protein</fullName>
    </recommendedName>
</protein>
<keyword evidence="2" id="KW-0539">Nucleus</keyword>
<dbReference type="PANTHER" id="PTHR46910">
    <property type="entry name" value="TRANSCRIPTION FACTOR PDR1"/>
    <property type="match status" value="1"/>
</dbReference>
<name>A0A1B7NCX4_9AGAM</name>
<dbReference type="GO" id="GO:0006351">
    <property type="term" value="P:DNA-templated transcription"/>
    <property type="evidence" value="ECO:0007669"/>
    <property type="project" value="InterPro"/>
</dbReference>
<gene>
    <name evidence="5" type="ORF">K503DRAFT_710095</name>
</gene>
<sequence>MSSAEDEFNDHDIGSFAQGSKKRRVQRACDICRRKKIRCDGSQMPGNRCTNCIAYKFECTYVEAAKKRGPPKGCVQAMGFLHVFEVLNCCQFSYVESLENRLEKMEKLLQKVCPDADFSQELGCGPMDRETWQRGSTSGSGTHVMTPYATTPLEDLISSDDDEMVTIRLADHMQSMSLNPMTSRFIGKSSGIMLVQKAIDLKKEYTGDEEVHRHDNILLPKRPEFLGCFPWELAAKNIAEPSYTFPDSDLACSLVQLYFTHVNVLTPLLHRPTFERKAGQGLHLRNSSFGAVYLLVLAVGSRYSNDHRVLLPGQNEHSAGWKFFEQVQMVRKTLLGPPALEDLQVHCLSVIYLQGTSAPQACWTIVGIGIRLAQDVGAHRRKAYSTKLTVEEELWRRAFWVLVSLDRLMSSSLGRPCAIQDEDFDLDLPVECDDEYWEHPDPDQMFKQPPDKPSLVSYFVNFLKLNHILAFALRTIYSINKLKVLLGFVGQQWEQQIVAELDSALNKWIDDVPDHLRWDPNRDINDFFLQSYSLYSSYYHVQILIHRPFIPSPRKPSPLSFPSLAICTNAARSCSHIMDIYRRRSGKPMSNAQMPAFTAGIVLLLNIWGGKRSGLYTDPTKEMADVHKCMSVLKSCEKRWHTAGRLWDILYELASVGDLPLPQPSPSGGTKRERDSDSPISGAPTTSPAPDVPRTIAGSRRVGRETAAQTRPNPVTSFDLPLYSDDLGRLPLHGQLNFQDTSHTNNMWYPEMSRNPVPTQTAMQNVPPPQEYSQPPVPGTYMDDMFYGHMSQFSTAQYPSQETPTQYDDSSQGMQTLMGGPPQQNVLPHPVPSVVDADTIAMWSNAPTGFELNDWGTYITNVSGMVNPDGTTSQSRHGP</sequence>
<evidence type="ECO:0000259" key="4">
    <source>
        <dbReference type="PROSITE" id="PS50048"/>
    </source>
</evidence>
<dbReference type="SMART" id="SM00906">
    <property type="entry name" value="Fungal_trans"/>
    <property type="match status" value="1"/>
</dbReference>
<dbReference type="GO" id="GO:0008270">
    <property type="term" value="F:zinc ion binding"/>
    <property type="evidence" value="ECO:0007669"/>
    <property type="project" value="InterPro"/>
</dbReference>
<accession>A0A1B7NCX4</accession>
<keyword evidence="6" id="KW-1185">Reference proteome</keyword>
<dbReference type="PROSITE" id="PS50048">
    <property type="entry name" value="ZN2_CY6_FUNGAL_2"/>
    <property type="match status" value="1"/>
</dbReference>
<dbReference type="Gene3D" id="4.10.240.10">
    <property type="entry name" value="Zn(2)-C6 fungal-type DNA-binding domain"/>
    <property type="match status" value="1"/>
</dbReference>
<evidence type="ECO:0000256" key="1">
    <source>
        <dbReference type="ARBA" id="ARBA00022723"/>
    </source>
</evidence>
<dbReference type="Pfam" id="PF04082">
    <property type="entry name" value="Fungal_trans"/>
    <property type="match status" value="1"/>
</dbReference>
<dbReference type="AlphaFoldDB" id="A0A1B7NCX4"/>
<dbReference type="CDD" id="cd00067">
    <property type="entry name" value="GAL4"/>
    <property type="match status" value="1"/>
</dbReference>
<dbReference type="GO" id="GO:0000981">
    <property type="term" value="F:DNA-binding transcription factor activity, RNA polymerase II-specific"/>
    <property type="evidence" value="ECO:0007669"/>
    <property type="project" value="InterPro"/>
</dbReference>
<dbReference type="SUPFAM" id="SSF57701">
    <property type="entry name" value="Zn2/Cys6 DNA-binding domain"/>
    <property type="match status" value="1"/>
</dbReference>
<keyword evidence="1" id="KW-0479">Metal-binding</keyword>
<dbReference type="Proteomes" id="UP000092154">
    <property type="component" value="Unassembled WGS sequence"/>
</dbReference>
<evidence type="ECO:0000313" key="5">
    <source>
        <dbReference type="EMBL" id="OAX42715.1"/>
    </source>
</evidence>
<dbReference type="InParanoid" id="A0A1B7NCX4"/>
<dbReference type="InterPro" id="IPR036864">
    <property type="entry name" value="Zn2-C6_fun-type_DNA-bd_sf"/>
</dbReference>
<feature type="region of interest" description="Disordered" evidence="3">
    <location>
        <begin position="800"/>
        <end position="827"/>
    </location>
</feature>
<dbReference type="InterPro" id="IPR050987">
    <property type="entry name" value="AtrR-like"/>
</dbReference>
<dbReference type="PANTHER" id="PTHR46910:SF38">
    <property type="entry name" value="ZN(2)-C6 FUNGAL-TYPE DOMAIN-CONTAINING PROTEIN"/>
    <property type="match status" value="1"/>
</dbReference>
<feature type="compositionally biased region" description="Polar residues" evidence="3">
    <location>
        <begin position="800"/>
        <end position="815"/>
    </location>
</feature>
<evidence type="ECO:0000256" key="3">
    <source>
        <dbReference type="SAM" id="MobiDB-lite"/>
    </source>
</evidence>
<dbReference type="InterPro" id="IPR001138">
    <property type="entry name" value="Zn2Cys6_DnaBD"/>
</dbReference>
<dbReference type="EMBL" id="KV448151">
    <property type="protein sequence ID" value="OAX42715.1"/>
    <property type="molecule type" value="Genomic_DNA"/>
</dbReference>
<dbReference type="CDD" id="cd12148">
    <property type="entry name" value="fungal_TF_MHR"/>
    <property type="match status" value="1"/>
</dbReference>
<feature type="region of interest" description="Disordered" evidence="3">
    <location>
        <begin position="660"/>
        <end position="718"/>
    </location>
</feature>
<organism evidence="5 6">
    <name type="scientific">Rhizopogon vinicolor AM-OR11-026</name>
    <dbReference type="NCBI Taxonomy" id="1314800"/>
    <lineage>
        <taxon>Eukaryota</taxon>
        <taxon>Fungi</taxon>
        <taxon>Dikarya</taxon>
        <taxon>Basidiomycota</taxon>
        <taxon>Agaricomycotina</taxon>
        <taxon>Agaricomycetes</taxon>
        <taxon>Agaricomycetidae</taxon>
        <taxon>Boletales</taxon>
        <taxon>Suillineae</taxon>
        <taxon>Rhizopogonaceae</taxon>
        <taxon>Rhizopogon</taxon>
    </lineage>
</organism>
<dbReference type="InterPro" id="IPR007219">
    <property type="entry name" value="XnlR_reg_dom"/>
</dbReference>
<evidence type="ECO:0000256" key="2">
    <source>
        <dbReference type="ARBA" id="ARBA00023242"/>
    </source>
</evidence>
<dbReference type="SMART" id="SM00066">
    <property type="entry name" value="GAL4"/>
    <property type="match status" value="1"/>
</dbReference>
<dbReference type="STRING" id="1314800.A0A1B7NCX4"/>